<dbReference type="KEGG" id="err:DVR09_15655"/>
<organism evidence="1 2">
    <name type="scientific">Erythrobacter aureus</name>
    <dbReference type="NCBI Taxonomy" id="2182384"/>
    <lineage>
        <taxon>Bacteria</taxon>
        <taxon>Pseudomonadati</taxon>
        <taxon>Pseudomonadota</taxon>
        <taxon>Alphaproteobacteria</taxon>
        <taxon>Sphingomonadales</taxon>
        <taxon>Erythrobacteraceae</taxon>
        <taxon>Erythrobacter/Porphyrobacter group</taxon>
        <taxon>Erythrobacter</taxon>
    </lineage>
</organism>
<proteinExistence type="predicted"/>
<evidence type="ECO:0000313" key="1">
    <source>
        <dbReference type="EMBL" id="AXK43888.1"/>
    </source>
</evidence>
<name>A0A345YIY6_9SPHN</name>
<dbReference type="EMBL" id="CP031358">
    <property type="protein sequence ID" value="AXK43888.1"/>
    <property type="molecule type" value="Genomic_DNA"/>
</dbReference>
<geneLocation type="plasmid" evidence="1 2">
    <name>unnamed</name>
</geneLocation>
<sequence>MNTLALKYSRDAGGKEKARLVHREHDMTGTSYEGIMTIDMDVAMNLGRGGIVVDENHVDRFPGHAGLVFVAIDKPGAVALELRMNVQDEDTVRNRVIIDADVKNLVLSSVPVDMIKWIYGEPQRPVAAAA</sequence>
<keyword evidence="2" id="KW-1185">Reference proteome</keyword>
<dbReference type="Proteomes" id="UP000254508">
    <property type="component" value="Plasmid unnamed"/>
</dbReference>
<gene>
    <name evidence="1" type="ORF">DVR09_15655</name>
</gene>
<dbReference type="RefSeq" id="WP_115418201.1">
    <property type="nucleotide sequence ID" value="NZ_CP031358.1"/>
</dbReference>
<evidence type="ECO:0000313" key="2">
    <source>
        <dbReference type="Proteomes" id="UP000254508"/>
    </source>
</evidence>
<protein>
    <submittedName>
        <fullName evidence="1">Uncharacterized protein</fullName>
    </submittedName>
</protein>
<keyword evidence="1" id="KW-0614">Plasmid</keyword>
<reference evidence="1 2" key="1">
    <citation type="submission" date="2018-07" db="EMBL/GenBank/DDBJ databases">
        <title>Genome sequence of Erythrobacter strain YH-07, an antagonistic bacterium isolated from Yellow Sea.</title>
        <authorList>
            <person name="Tang T."/>
            <person name="Liu Q."/>
            <person name="Sun X."/>
        </authorList>
    </citation>
    <scope>NUCLEOTIDE SEQUENCE [LARGE SCALE GENOMIC DNA]</scope>
    <source>
        <strain evidence="1 2">YH-07</strain>
        <plasmid evidence="1 2">unnamed</plasmid>
    </source>
</reference>
<accession>A0A345YIY6</accession>
<dbReference type="AlphaFoldDB" id="A0A345YIY6"/>